<dbReference type="InterPro" id="IPR002885">
    <property type="entry name" value="PPR_rpt"/>
</dbReference>
<evidence type="ECO:0008006" key="6">
    <source>
        <dbReference type="Google" id="ProtNLM"/>
    </source>
</evidence>
<dbReference type="OMA" id="QHCGQYV"/>
<dbReference type="Proteomes" id="UP000007015">
    <property type="component" value="Chromosome 5"/>
</dbReference>
<evidence type="ECO:0000256" key="3">
    <source>
        <dbReference type="PROSITE-ProRule" id="PRU00708"/>
    </source>
</evidence>
<name>B8AW47_ORYSI</name>
<evidence type="ECO:0000313" key="4">
    <source>
        <dbReference type="EMBL" id="EEC78886.1"/>
    </source>
</evidence>
<dbReference type="GO" id="GO:0003723">
    <property type="term" value="F:RNA binding"/>
    <property type="evidence" value="ECO:0007669"/>
    <property type="project" value="InterPro"/>
</dbReference>
<evidence type="ECO:0000313" key="5">
    <source>
        <dbReference type="Proteomes" id="UP000007015"/>
    </source>
</evidence>
<dbReference type="GO" id="GO:0009451">
    <property type="term" value="P:RNA modification"/>
    <property type="evidence" value="ECO:0007669"/>
    <property type="project" value="InterPro"/>
</dbReference>
<dbReference type="AlphaFoldDB" id="B8AW47"/>
<dbReference type="PANTHER" id="PTHR47926:SF348">
    <property type="entry name" value="PENTATRICOPEPTIDE REPEAT-CONTAINING PROTEIN"/>
    <property type="match status" value="1"/>
</dbReference>
<dbReference type="PROSITE" id="PS51375">
    <property type="entry name" value="PPR"/>
    <property type="match status" value="1"/>
</dbReference>
<dbReference type="EMBL" id="CM000130">
    <property type="protein sequence ID" value="EEC78886.1"/>
    <property type="molecule type" value="Genomic_DNA"/>
</dbReference>
<evidence type="ECO:0000256" key="2">
    <source>
        <dbReference type="ARBA" id="ARBA00022946"/>
    </source>
</evidence>
<dbReference type="Gene3D" id="1.25.40.10">
    <property type="entry name" value="Tetratricopeptide repeat domain"/>
    <property type="match status" value="2"/>
</dbReference>
<accession>B8AW47</accession>
<dbReference type="PANTHER" id="PTHR47926">
    <property type="entry name" value="PENTATRICOPEPTIDE REPEAT-CONTAINING PROTEIN"/>
    <property type="match status" value="1"/>
</dbReference>
<feature type="repeat" description="PPR" evidence="3">
    <location>
        <begin position="171"/>
        <end position="205"/>
    </location>
</feature>
<evidence type="ECO:0000256" key="1">
    <source>
        <dbReference type="ARBA" id="ARBA00022737"/>
    </source>
</evidence>
<dbReference type="NCBIfam" id="TIGR00756">
    <property type="entry name" value="PPR"/>
    <property type="match status" value="1"/>
</dbReference>
<keyword evidence="1" id="KW-0677">Repeat</keyword>
<dbReference type="Pfam" id="PF01535">
    <property type="entry name" value="PPR"/>
    <property type="match status" value="3"/>
</dbReference>
<dbReference type="HOGENOM" id="CLU_002706_0_6_1"/>
<dbReference type="Gramene" id="BGIOSGA019524-TA">
    <property type="protein sequence ID" value="BGIOSGA019524-PA"/>
    <property type="gene ID" value="BGIOSGA019524"/>
</dbReference>
<proteinExistence type="predicted"/>
<dbReference type="STRING" id="39946.B8AW47"/>
<reference evidence="4 5" key="1">
    <citation type="journal article" date="2005" name="PLoS Biol.">
        <title>The genomes of Oryza sativa: a history of duplications.</title>
        <authorList>
            <person name="Yu J."/>
            <person name="Wang J."/>
            <person name="Lin W."/>
            <person name="Li S."/>
            <person name="Li H."/>
            <person name="Zhou J."/>
            <person name="Ni P."/>
            <person name="Dong W."/>
            <person name="Hu S."/>
            <person name="Zeng C."/>
            <person name="Zhang J."/>
            <person name="Zhang Y."/>
            <person name="Li R."/>
            <person name="Xu Z."/>
            <person name="Li S."/>
            <person name="Li X."/>
            <person name="Zheng H."/>
            <person name="Cong L."/>
            <person name="Lin L."/>
            <person name="Yin J."/>
            <person name="Geng J."/>
            <person name="Li G."/>
            <person name="Shi J."/>
            <person name="Liu J."/>
            <person name="Lv H."/>
            <person name="Li J."/>
            <person name="Wang J."/>
            <person name="Deng Y."/>
            <person name="Ran L."/>
            <person name="Shi X."/>
            <person name="Wang X."/>
            <person name="Wu Q."/>
            <person name="Li C."/>
            <person name="Ren X."/>
            <person name="Wang J."/>
            <person name="Wang X."/>
            <person name="Li D."/>
            <person name="Liu D."/>
            <person name="Zhang X."/>
            <person name="Ji Z."/>
            <person name="Zhao W."/>
            <person name="Sun Y."/>
            <person name="Zhang Z."/>
            <person name="Bao J."/>
            <person name="Han Y."/>
            <person name="Dong L."/>
            <person name="Ji J."/>
            <person name="Chen P."/>
            <person name="Wu S."/>
            <person name="Liu J."/>
            <person name="Xiao Y."/>
            <person name="Bu D."/>
            <person name="Tan J."/>
            <person name="Yang L."/>
            <person name="Ye C."/>
            <person name="Zhang J."/>
            <person name="Xu J."/>
            <person name="Zhou Y."/>
            <person name="Yu Y."/>
            <person name="Zhang B."/>
            <person name="Zhuang S."/>
            <person name="Wei H."/>
            <person name="Liu B."/>
            <person name="Lei M."/>
            <person name="Yu H."/>
            <person name="Li Y."/>
            <person name="Xu H."/>
            <person name="Wei S."/>
            <person name="He X."/>
            <person name="Fang L."/>
            <person name="Zhang Z."/>
            <person name="Zhang Y."/>
            <person name="Huang X."/>
            <person name="Su Z."/>
            <person name="Tong W."/>
            <person name="Li J."/>
            <person name="Tong Z."/>
            <person name="Li S."/>
            <person name="Ye J."/>
            <person name="Wang L."/>
            <person name="Fang L."/>
            <person name="Lei T."/>
            <person name="Chen C."/>
            <person name="Chen H."/>
            <person name="Xu Z."/>
            <person name="Li H."/>
            <person name="Huang H."/>
            <person name="Zhang F."/>
            <person name="Xu H."/>
            <person name="Li N."/>
            <person name="Zhao C."/>
            <person name="Li S."/>
            <person name="Dong L."/>
            <person name="Huang Y."/>
            <person name="Li L."/>
            <person name="Xi Y."/>
            <person name="Qi Q."/>
            <person name="Li W."/>
            <person name="Zhang B."/>
            <person name="Hu W."/>
            <person name="Zhang Y."/>
            <person name="Tian X."/>
            <person name="Jiao Y."/>
            <person name="Liang X."/>
            <person name="Jin J."/>
            <person name="Gao L."/>
            <person name="Zheng W."/>
            <person name="Hao B."/>
            <person name="Liu S."/>
            <person name="Wang W."/>
            <person name="Yuan L."/>
            <person name="Cao M."/>
            <person name="McDermott J."/>
            <person name="Samudrala R."/>
            <person name="Wang J."/>
            <person name="Wong G.K."/>
            <person name="Yang H."/>
        </authorList>
    </citation>
    <scope>NUCLEOTIDE SEQUENCE [LARGE SCALE GENOMIC DNA]</scope>
    <source>
        <strain evidence="5">cv. 93-11</strain>
    </source>
</reference>
<protein>
    <recommendedName>
        <fullName evidence="6">Pentatricopeptide repeat-containing protein</fullName>
    </recommendedName>
</protein>
<dbReference type="InterPro" id="IPR011990">
    <property type="entry name" value="TPR-like_helical_dom_sf"/>
</dbReference>
<keyword evidence="5" id="KW-1185">Reference proteome</keyword>
<sequence>MIARSRHAASLAAAACGGTSSAARSYAGLDLLLQENFSAPRRVLQLHALLLTSGALSLPHPDPAATAAFPYNCLIHAHLRLRGSASPPWGPLRIFSAMLARGVRPNRHTFPSLLKSSASFDAATPTLHAQCLRRGLDEDRFVACSLLSAYGRDGHLVRDARKVFDDMASPDLATCNAMLDVLCLSGDMYGARCLFDRMVVRDVVSWTTIISGLTRIGCHWDAVEMFRAFLLQNKGRLSEATLVSVLSACANLDAVEGLAVGMAVHGHVVRHEVQFTAFLGTALIDMYGLVETGLDFFEELFTEYKVIPMMVHYGCVVDLLGRAGRFLEAIQIIERMPFMADDSVWGALLGACKIHGNIELSAQIREKLIVLGGQQPGRYVTVRNMYLEEGNWYAATRMGEVMQEAGIKKIVGMSSVVLN</sequence>
<organism evidence="4 5">
    <name type="scientific">Oryza sativa subsp. indica</name>
    <name type="common">Rice</name>
    <dbReference type="NCBI Taxonomy" id="39946"/>
    <lineage>
        <taxon>Eukaryota</taxon>
        <taxon>Viridiplantae</taxon>
        <taxon>Streptophyta</taxon>
        <taxon>Embryophyta</taxon>
        <taxon>Tracheophyta</taxon>
        <taxon>Spermatophyta</taxon>
        <taxon>Magnoliopsida</taxon>
        <taxon>Liliopsida</taxon>
        <taxon>Poales</taxon>
        <taxon>Poaceae</taxon>
        <taxon>BOP clade</taxon>
        <taxon>Oryzoideae</taxon>
        <taxon>Oryzeae</taxon>
        <taxon>Oryzinae</taxon>
        <taxon>Oryza</taxon>
        <taxon>Oryza sativa</taxon>
    </lineage>
</organism>
<dbReference type="GO" id="GO:0099402">
    <property type="term" value="P:plant organ development"/>
    <property type="evidence" value="ECO:0007669"/>
    <property type="project" value="UniProtKB-ARBA"/>
</dbReference>
<gene>
    <name evidence="4" type="ORF">OsI_19252</name>
</gene>
<dbReference type="InterPro" id="IPR046960">
    <property type="entry name" value="PPR_At4g14850-like_plant"/>
</dbReference>
<dbReference type="FunFam" id="1.25.40.10:FF:000887">
    <property type="entry name" value="Pentatricopeptide repeat-containing protein"/>
    <property type="match status" value="1"/>
</dbReference>
<dbReference type="InterPro" id="IPR046848">
    <property type="entry name" value="E_motif"/>
</dbReference>
<dbReference type="Pfam" id="PF20431">
    <property type="entry name" value="E_motif"/>
    <property type="match status" value="1"/>
</dbReference>
<keyword evidence="2" id="KW-0809">Transit peptide</keyword>
<dbReference type="FunFam" id="1.25.40.10:FF:000158">
    <property type="entry name" value="pentatricopeptide repeat-containing protein At2g33680"/>
    <property type="match status" value="1"/>
</dbReference>